<dbReference type="EMBL" id="JAHFYH010000083">
    <property type="protein sequence ID" value="KAH0214410.1"/>
    <property type="molecule type" value="Genomic_DNA"/>
</dbReference>
<feature type="region of interest" description="Disordered" evidence="4">
    <location>
        <begin position="1"/>
        <end position="33"/>
    </location>
</feature>
<evidence type="ECO:0000256" key="2">
    <source>
        <dbReference type="ARBA" id="ARBA00022670"/>
    </source>
</evidence>
<proteinExistence type="inferred from homology"/>
<sequence>MPAWLKTVPPSTLNSNRPKRRPKPDHDRCTVRSRPSQSLLTVAAFDAAPCSGAHGVQAQRFSYPPGSCTLTDPSWELDDEELTVHSDEDALELGMSVKHPRKRPADFTESRIRNVCTLCRDPPVCALCDIAQVKMVRKIEATANENVTAPNTIRNGQGIEIGRGGGVHGDLRDQMSDMEWSPLEDHMVTMDTPLQDHFSEAAEPTKVNNETYLIETAFPIIQSSTPIRAAADAAADVGADNVSTETKQRILSQPAPSAWLGDTPMETILPLWLLLKSRYLKLHVPQSWASFYLSSDWPTDVGNIHDVVVDLFRPARNHWILLRIEVDRACVSAFDPLRPTDPGLEEAAKAIVAAMGVDWQQGKWRFVAEERPQQQNTDDCGEFVLLSAMHATANLPLPPATILHGNLWRLLFTLLIRKSTLTPYEASSICFVDTSDPVTSEDTGHCQQLVRQLRTLKPTQRSLEAPKICLSTSLTTSRL</sequence>
<keyword evidence="2" id="KW-0645">Protease</keyword>
<comment type="similarity">
    <text evidence="1">Belongs to the peptidase C48 family.</text>
</comment>
<comment type="caution">
    <text evidence="7">The sequence shown here is derived from an EMBL/GenBank/DDBJ whole genome shotgun (WGS) entry which is preliminary data.</text>
</comment>
<dbReference type="InterPro" id="IPR038765">
    <property type="entry name" value="Papain-like_cys_pep_sf"/>
</dbReference>
<dbReference type="GO" id="GO:0006508">
    <property type="term" value="P:proteolysis"/>
    <property type="evidence" value="ECO:0007669"/>
    <property type="project" value="UniProtKB-KW"/>
</dbReference>
<dbReference type="Proteomes" id="UP000767238">
    <property type="component" value="Unassembled WGS sequence"/>
</dbReference>
<dbReference type="GO" id="GO:0019783">
    <property type="term" value="F:ubiquitin-like protein peptidase activity"/>
    <property type="evidence" value="ECO:0007669"/>
    <property type="project" value="UniProtKB-ARBA"/>
</dbReference>
<dbReference type="SUPFAM" id="SSF54001">
    <property type="entry name" value="Cysteine proteinases"/>
    <property type="match status" value="1"/>
</dbReference>
<evidence type="ECO:0000313" key="8">
    <source>
        <dbReference type="Proteomes" id="UP000767238"/>
    </source>
</evidence>
<reference evidence="7" key="1">
    <citation type="journal article" date="2021" name="J Fungi (Basel)">
        <title>Virulence traits and population genomics of the black yeast Aureobasidium melanogenum.</title>
        <authorList>
            <person name="Cernosa A."/>
            <person name="Sun X."/>
            <person name="Gostincar C."/>
            <person name="Fang C."/>
            <person name="Gunde-Cimerman N."/>
            <person name="Song Z."/>
        </authorList>
    </citation>
    <scope>NUCLEOTIDE SEQUENCE</scope>
    <source>
        <strain evidence="7">EXF-8016</strain>
        <strain evidence="6">EXF-9911</strain>
    </source>
</reference>
<dbReference type="GO" id="GO:0008234">
    <property type="term" value="F:cysteine-type peptidase activity"/>
    <property type="evidence" value="ECO:0007669"/>
    <property type="project" value="InterPro"/>
</dbReference>
<protein>
    <recommendedName>
        <fullName evidence="5">Ubiquitin-like protease family profile domain-containing protein</fullName>
    </recommendedName>
</protein>
<keyword evidence="3" id="KW-0378">Hydrolase</keyword>
<organism evidence="7 8">
    <name type="scientific">Aureobasidium melanogenum</name>
    <name type="common">Aureobasidium pullulans var. melanogenum</name>
    <dbReference type="NCBI Taxonomy" id="46634"/>
    <lineage>
        <taxon>Eukaryota</taxon>
        <taxon>Fungi</taxon>
        <taxon>Dikarya</taxon>
        <taxon>Ascomycota</taxon>
        <taxon>Pezizomycotina</taxon>
        <taxon>Dothideomycetes</taxon>
        <taxon>Dothideomycetidae</taxon>
        <taxon>Dothideales</taxon>
        <taxon>Saccotheciaceae</taxon>
        <taxon>Aureobasidium</taxon>
    </lineage>
</organism>
<evidence type="ECO:0000313" key="7">
    <source>
        <dbReference type="EMBL" id="KAH0214410.1"/>
    </source>
</evidence>
<feature type="non-terminal residue" evidence="7">
    <location>
        <position position="1"/>
    </location>
</feature>
<evidence type="ECO:0000256" key="4">
    <source>
        <dbReference type="SAM" id="MobiDB-lite"/>
    </source>
</evidence>
<evidence type="ECO:0000256" key="1">
    <source>
        <dbReference type="ARBA" id="ARBA00005234"/>
    </source>
</evidence>
<dbReference type="AlphaFoldDB" id="A0A9P8K4Q5"/>
<feature type="domain" description="Ubiquitin-like protease family profile" evidence="5">
    <location>
        <begin position="235"/>
        <end position="391"/>
    </location>
</feature>
<dbReference type="EMBL" id="JAHFXF010000002">
    <property type="protein sequence ID" value="KAG9701271.1"/>
    <property type="molecule type" value="Genomic_DNA"/>
</dbReference>
<evidence type="ECO:0000313" key="6">
    <source>
        <dbReference type="EMBL" id="KAG9701271.1"/>
    </source>
</evidence>
<dbReference type="InterPro" id="IPR003653">
    <property type="entry name" value="Peptidase_C48_C"/>
</dbReference>
<gene>
    <name evidence="6" type="ORF">KCU76_g150</name>
    <name evidence="7" type="ORF">KCV03_g8465</name>
</gene>
<evidence type="ECO:0000256" key="3">
    <source>
        <dbReference type="ARBA" id="ARBA00022801"/>
    </source>
</evidence>
<dbReference type="PROSITE" id="PS50600">
    <property type="entry name" value="ULP_PROTEASE"/>
    <property type="match status" value="1"/>
</dbReference>
<dbReference type="Pfam" id="PF02902">
    <property type="entry name" value="Peptidase_C48"/>
    <property type="match status" value="1"/>
</dbReference>
<reference evidence="7" key="2">
    <citation type="submission" date="2021-08" db="EMBL/GenBank/DDBJ databases">
        <authorList>
            <person name="Gostincar C."/>
            <person name="Sun X."/>
            <person name="Song Z."/>
            <person name="Gunde-Cimerman N."/>
        </authorList>
    </citation>
    <scope>NUCLEOTIDE SEQUENCE</scope>
    <source>
        <strain evidence="7">EXF-8016</strain>
        <strain evidence="6">EXF-9911</strain>
    </source>
</reference>
<accession>A0A9P8K4Q5</accession>
<name>A0A9P8K4Q5_AURME</name>
<dbReference type="Proteomes" id="UP000779574">
    <property type="component" value="Unassembled WGS sequence"/>
</dbReference>
<evidence type="ECO:0000259" key="5">
    <source>
        <dbReference type="PROSITE" id="PS50600"/>
    </source>
</evidence>
<dbReference type="Gene3D" id="3.40.395.10">
    <property type="entry name" value="Adenoviral Proteinase, Chain A"/>
    <property type="match status" value="1"/>
</dbReference>